<evidence type="ECO:0000313" key="2">
    <source>
        <dbReference type="Proteomes" id="UP001341840"/>
    </source>
</evidence>
<name>A0ABU6QNP5_9FABA</name>
<evidence type="ECO:0000313" key="1">
    <source>
        <dbReference type="EMBL" id="MED6113112.1"/>
    </source>
</evidence>
<reference evidence="1 2" key="1">
    <citation type="journal article" date="2023" name="Plants (Basel)">
        <title>Bridging the Gap: Combining Genomics and Transcriptomics Approaches to Understand Stylosanthes scabra, an Orphan Legume from the Brazilian Caatinga.</title>
        <authorList>
            <person name="Ferreira-Neto J.R.C."/>
            <person name="da Silva M.D."/>
            <person name="Binneck E."/>
            <person name="de Melo N.F."/>
            <person name="da Silva R.H."/>
            <person name="de Melo A.L.T.M."/>
            <person name="Pandolfi V."/>
            <person name="Bustamante F.O."/>
            <person name="Brasileiro-Vidal A.C."/>
            <person name="Benko-Iseppon A.M."/>
        </authorList>
    </citation>
    <scope>NUCLEOTIDE SEQUENCE [LARGE SCALE GENOMIC DNA]</scope>
    <source>
        <tissue evidence="1">Leaves</tissue>
    </source>
</reference>
<dbReference type="Proteomes" id="UP001341840">
    <property type="component" value="Unassembled WGS sequence"/>
</dbReference>
<proteinExistence type="predicted"/>
<keyword evidence="2" id="KW-1185">Reference proteome</keyword>
<comment type="caution">
    <text evidence="1">The sequence shown here is derived from an EMBL/GenBank/DDBJ whole genome shotgun (WGS) entry which is preliminary data.</text>
</comment>
<accession>A0ABU6QNP5</accession>
<organism evidence="1 2">
    <name type="scientific">Stylosanthes scabra</name>
    <dbReference type="NCBI Taxonomy" id="79078"/>
    <lineage>
        <taxon>Eukaryota</taxon>
        <taxon>Viridiplantae</taxon>
        <taxon>Streptophyta</taxon>
        <taxon>Embryophyta</taxon>
        <taxon>Tracheophyta</taxon>
        <taxon>Spermatophyta</taxon>
        <taxon>Magnoliopsida</taxon>
        <taxon>eudicotyledons</taxon>
        <taxon>Gunneridae</taxon>
        <taxon>Pentapetalae</taxon>
        <taxon>rosids</taxon>
        <taxon>fabids</taxon>
        <taxon>Fabales</taxon>
        <taxon>Fabaceae</taxon>
        <taxon>Papilionoideae</taxon>
        <taxon>50 kb inversion clade</taxon>
        <taxon>dalbergioids sensu lato</taxon>
        <taxon>Dalbergieae</taxon>
        <taxon>Pterocarpus clade</taxon>
        <taxon>Stylosanthes</taxon>
    </lineage>
</organism>
<protein>
    <submittedName>
        <fullName evidence="1">Uncharacterized protein</fullName>
    </submittedName>
</protein>
<sequence>MNPSPRGRVIWNRGSDQFHLSYSRSRRGKETHISGGGHRNAYIGAVVRLADGGLHAGYSGSRGGHSVDEICTAGDRNGLGGRFASGTVASVEEGRSRHDF</sequence>
<gene>
    <name evidence="1" type="ORF">PIB30_067879</name>
</gene>
<dbReference type="EMBL" id="JASCZI010000717">
    <property type="protein sequence ID" value="MED6113112.1"/>
    <property type="molecule type" value="Genomic_DNA"/>
</dbReference>